<reference evidence="2" key="1">
    <citation type="submission" date="2022-11" db="UniProtKB">
        <authorList>
            <consortium name="WormBaseParasite"/>
        </authorList>
    </citation>
    <scope>IDENTIFICATION</scope>
</reference>
<evidence type="ECO:0000313" key="2">
    <source>
        <dbReference type="WBParaSite" id="jg7299"/>
    </source>
</evidence>
<sequence length="79" mass="9064">MAGLDFGGDEASFSDQDLFNSVEELDDDEEVECVDSEFNYESRRMRIKMKKTLSTRFLTNTVCSAHTLQLVLRDVFETS</sequence>
<dbReference type="WBParaSite" id="jg7299">
    <property type="protein sequence ID" value="jg7299"/>
    <property type="gene ID" value="jg7299"/>
</dbReference>
<name>A0A915ELY4_9BILA</name>
<dbReference type="Proteomes" id="UP000887574">
    <property type="component" value="Unplaced"/>
</dbReference>
<keyword evidence="1" id="KW-1185">Reference proteome</keyword>
<evidence type="ECO:0000313" key="1">
    <source>
        <dbReference type="Proteomes" id="UP000887574"/>
    </source>
</evidence>
<accession>A0A915ELY4</accession>
<proteinExistence type="predicted"/>
<dbReference type="AlphaFoldDB" id="A0A915ELY4"/>
<organism evidence="1 2">
    <name type="scientific">Ditylenchus dipsaci</name>
    <dbReference type="NCBI Taxonomy" id="166011"/>
    <lineage>
        <taxon>Eukaryota</taxon>
        <taxon>Metazoa</taxon>
        <taxon>Ecdysozoa</taxon>
        <taxon>Nematoda</taxon>
        <taxon>Chromadorea</taxon>
        <taxon>Rhabditida</taxon>
        <taxon>Tylenchina</taxon>
        <taxon>Tylenchomorpha</taxon>
        <taxon>Sphaerularioidea</taxon>
        <taxon>Anguinidae</taxon>
        <taxon>Anguininae</taxon>
        <taxon>Ditylenchus</taxon>
    </lineage>
</organism>
<protein>
    <submittedName>
        <fullName evidence="2">Uncharacterized protein</fullName>
    </submittedName>
</protein>